<keyword evidence="1 4" id="KW-0245">EGF-like domain</keyword>
<name>A0A8C9Q0G7_SPEDA</name>
<dbReference type="SUPFAM" id="SSF57196">
    <property type="entry name" value="EGF/Laminin"/>
    <property type="match status" value="2"/>
</dbReference>
<evidence type="ECO:0000256" key="5">
    <source>
        <dbReference type="SAM" id="Phobius"/>
    </source>
</evidence>
<dbReference type="Ensembl" id="ENSSDAT00000017207.1">
    <property type="protein sequence ID" value="ENSSDAP00000015166.1"/>
    <property type="gene ID" value="ENSSDAG00000013672.1"/>
</dbReference>
<proteinExistence type="predicted"/>
<dbReference type="PROSITE" id="PS50026">
    <property type="entry name" value="EGF_3"/>
    <property type="match status" value="2"/>
</dbReference>
<dbReference type="PANTHER" id="PTHR24049">
    <property type="entry name" value="CRUMBS FAMILY MEMBER"/>
    <property type="match status" value="1"/>
</dbReference>
<feature type="domain" description="EGF-like" evidence="7">
    <location>
        <begin position="171"/>
        <end position="213"/>
    </location>
</feature>
<evidence type="ECO:0000256" key="2">
    <source>
        <dbReference type="ARBA" id="ARBA00022737"/>
    </source>
</evidence>
<feature type="disulfide bond" evidence="4">
    <location>
        <begin position="184"/>
        <end position="201"/>
    </location>
</feature>
<evidence type="ECO:0000256" key="4">
    <source>
        <dbReference type="PROSITE-ProRule" id="PRU00076"/>
    </source>
</evidence>
<dbReference type="FunFam" id="2.10.25.10:FF:000669">
    <property type="entry name" value="Eyes shut homolog"/>
    <property type="match status" value="1"/>
</dbReference>
<dbReference type="Gene3D" id="2.10.25.10">
    <property type="entry name" value="Laminin"/>
    <property type="match status" value="2"/>
</dbReference>
<protein>
    <recommendedName>
        <fullName evidence="7">EGF-like domain-containing protein</fullName>
    </recommendedName>
</protein>
<feature type="signal peptide" evidence="6">
    <location>
        <begin position="1"/>
        <end position="21"/>
    </location>
</feature>
<accession>A0A8C9Q0G7</accession>
<evidence type="ECO:0000256" key="3">
    <source>
        <dbReference type="ARBA" id="ARBA00023157"/>
    </source>
</evidence>
<reference evidence="8" key="1">
    <citation type="submission" date="2025-08" db="UniProtKB">
        <authorList>
            <consortium name="Ensembl"/>
        </authorList>
    </citation>
    <scope>IDENTIFICATION</scope>
</reference>
<keyword evidence="6" id="KW-0732">Signal</keyword>
<feature type="domain" description="EGF-like" evidence="7">
    <location>
        <begin position="214"/>
        <end position="255"/>
    </location>
</feature>
<keyword evidence="3 4" id="KW-1015">Disulfide bond</keyword>
<feature type="disulfide bond" evidence="4">
    <location>
        <begin position="203"/>
        <end position="212"/>
    </location>
</feature>
<evidence type="ECO:0000256" key="6">
    <source>
        <dbReference type="SAM" id="SignalP"/>
    </source>
</evidence>
<dbReference type="InterPro" id="IPR000742">
    <property type="entry name" value="EGF"/>
</dbReference>
<dbReference type="PROSITE" id="PS01186">
    <property type="entry name" value="EGF_2"/>
    <property type="match status" value="1"/>
</dbReference>
<keyword evidence="2" id="KW-0677">Repeat</keyword>
<reference evidence="8" key="2">
    <citation type="submission" date="2025-09" db="UniProtKB">
        <authorList>
            <consortium name="Ensembl"/>
        </authorList>
    </citation>
    <scope>IDENTIFICATION</scope>
</reference>
<evidence type="ECO:0000313" key="9">
    <source>
        <dbReference type="Proteomes" id="UP000694422"/>
    </source>
</evidence>
<keyword evidence="5" id="KW-1133">Transmembrane helix</keyword>
<feature type="chain" id="PRO_5034013895" description="EGF-like domain-containing protein" evidence="6">
    <location>
        <begin position="22"/>
        <end position="304"/>
    </location>
</feature>
<keyword evidence="9" id="KW-1185">Reference proteome</keyword>
<dbReference type="Proteomes" id="UP000694422">
    <property type="component" value="Unplaced"/>
</dbReference>
<dbReference type="Pfam" id="PF00008">
    <property type="entry name" value="EGF"/>
    <property type="match status" value="2"/>
</dbReference>
<dbReference type="PROSITE" id="PS00022">
    <property type="entry name" value="EGF_1"/>
    <property type="match status" value="1"/>
</dbReference>
<evidence type="ECO:0000256" key="1">
    <source>
        <dbReference type="ARBA" id="ARBA00022536"/>
    </source>
</evidence>
<organism evidence="8 9">
    <name type="scientific">Spermophilus dauricus</name>
    <name type="common">Daurian ground squirrel</name>
    <dbReference type="NCBI Taxonomy" id="99837"/>
    <lineage>
        <taxon>Eukaryota</taxon>
        <taxon>Metazoa</taxon>
        <taxon>Chordata</taxon>
        <taxon>Craniata</taxon>
        <taxon>Vertebrata</taxon>
        <taxon>Euteleostomi</taxon>
        <taxon>Mammalia</taxon>
        <taxon>Eutheria</taxon>
        <taxon>Euarchontoglires</taxon>
        <taxon>Glires</taxon>
        <taxon>Rodentia</taxon>
        <taxon>Sciuromorpha</taxon>
        <taxon>Sciuridae</taxon>
        <taxon>Xerinae</taxon>
        <taxon>Marmotini</taxon>
        <taxon>Spermophilus</taxon>
    </lineage>
</organism>
<dbReference type="SMART" id="SM00181">
    <property type="entry name" value="EGF"/>
    <property type="match status" value="2"/>
</dbReference>
<dbReference type="AlphaFoldDB" id="A0A8C9Q0G7"/>
<dbReference type="InterPro" id="IPR051022">
    <property type="entry name" value="Notch_Cell-Fate_Det"/>
</dbReference>
<evidence type="ECO:0000259" key="7">
    <source>
        <dbReference type="PROSITE" id="PS50026"/>
    </source>
</evidence>
<evidence type="ECO:0000313" key="8">
    <source>
        <dbReference type="Ensembl" id="ENSSDAP00000015166.1"/>
    </source>
</evidence>
<keyword evidence="5" id="KW-0472">Membrane</keyword>
<dbReference type="CDD" id="cd00054">
    <property type="entry name" value="EGF_CA"/>
    <property type="match status" value="1"/>
</dbReference>
<keyword evidence="5" id="KW-0812">Transmembrane</keyword>
<sequence length="304" mass="34696">MTNKSIIILILVVLHSSFTNGKTTCKWQLVQEWHPQPSTYVVNWTLTDNICTNFYRDCSVLGINTEMNILLNQVVPQICPLQIQLGDILVISSDPSLQFSKINLMNVSEASFIDCVQNTTAEDQLLFGCKLKGIHTVNPQWLSVGTHYFITVMASGPSLCELGLRLNVTVKQQFCQESLSSEFCSGHGKCLSEVWKKTYSCHCQTPFYGKYCQEYDTCYFGPCKNNGSCINKREKLGKEDYECICHPPFTGKNSLFLITNSNSFICECDEQFTGKKFKHMYMFIYIFMFIYIDTKINFALIISN</sequence>
<comment type="caution">
    <text evidence="4">Lacks conserved residue(s) required for the propagation of feature annotation.</text>
</comment>
<feature type="transmembrane region" description="Helical" evidence="5">
    <location>
        <begin position="280"/>
        <end position="302"/>
    </location>
</feature>